<dbReference type="PROSITE" id="PS50961">
    <property type="entry name" value="HTH_LA"/>
    <property type="match status" value="1"/>
</dbReference>
<dbReference type="GO" id="GO:0010494">
    <property type="term" value="C:cytoplasmic stress granule"/>
    <property type="evidence" value="ECO:0007669"/>
    <property type="project" value="TreeGrafter"/>
</dbReference>
<feature type="region of interest" description="Disordered" evidence="4">
    <location>
        <begin position="1133"/>
        <end position="1154"/>
    </location>
</feature>
<gene>
    <name evidence="6" type="primary">Larp1</name>
    <name evidence="6" type="ORF">Tcan_17017</name>
</gene>
<feature type="compositionally biased region" description="Low complexity" evidence="4">
    <location>
        <begin position="135"/>
        <end position="168"/>
    </location>
</feature>
<keyword evidence="7" id="KW-1185">Reference proteome</keyword>
<feature type="compositionally biased region" description="Polar residues" evidence="4">
    <location>
        <begin position="908"/>
        <end position="919"/>
    </location>
</feature>
<feature type="compositionally biased region" description="Gly residues" evidence="4">
    <location>
        <begin position="1145"/>
        <end position="1154"/>
    </location>
</feature>
<dbReference type="PANTHER" id="PTHR22792">
    <property type="entry name" value="LUPUS LA PROTEIN-RELATED"/>
    <property type="match status" value="1"/>
</dbReference>
<evidence type="ECO:0000259" key="5">
    <source>
        <dbReference type="PROSITE" id="PS50961"/>
    </source>
</evidence>
<dbReference type="InterPro" id="IPR006607">
    <property type="entry name" value="DM15"/>
</dbReference>
<evidence type="ECO:0000313" key="6">
    <source>
        <dbReference type="EMBL" id="KHN80274.1"/>
    </source>
</evidence>
<dbReference type="SMART" id="SM00715">
    <property type="entry name" value="LA"/>
    <property type="match status" value="1"/>
</dbReference>
<dbReference type="InterPro" id="IPR036388">
    <property type="entry name" value="WH-like_DNA-bd_sf"/>
</dbReference>
<name>A0A0B2VFQ8_TOXCA</name>
<dbReference type="GO" id="GO:0045727">
    <property type="term" value="P:positive regulation of translation"/>
    <property type="evidence" value="ECO:0007669"/>
    <property type="project" value="TreeGrafter"/>
</dbReference>
<dbReference type="InterPro" id="IPR006630">
    <property type="entry name" value="La_HTH"/>
</dbReference>
<dbReference type="GO" id="GO:0005829">
    <property type="term" value="C:cytosol"/>
    <property type="evidence" value="ECO:0007669"/>
    <property type="project" value="TreeGrafter"/>
</dbReference>
<keyword evidence="1 3" id="KW-0694">RNA-binding</keyword>
<dbReference type="STRING" id="6265.A0A0B2VFQ8"/>
<evidence type="ECO:0000313" key="7">
    <source>
        <dbReference type="Proteomes" id="UP000031036"/>
    </source>
</evidence>
<feature type="compositionally biased region" description="Low complexity" evidence="4">
    <location>
        <begin position="685"/>
        <end position="710"/>
    </location>
</feature>
<accession>A0A0B2VFQ8</accession>
<feature type="region of interest" description="Disordered" evidence="4">
    <location>
        <begin position="814"/>
        <end position="862"/>
    </location>
</feature>
<dbReference type="SMART" id="SM00684">
    <property type="entry name" value="DM15"/>
    <property type="match status" value="3"/>
</dbReference>
<dbReference type="FunFam" id="1.10.10.10:FF:000131">
    <property type="entry name" value="la-related protein 1B isoform X2"/>
    <property type="match status" value="1"/>
</dbReference>
<feature type="compositionally biased region" description="Basic and acidic residues" evidence="4">
    <location>
        <begin position="590"/>
        <end position="615"/>
    </location>
</feature>
<feature type="compositionally biased region" description="Polar residues" evidence="4">
    <location>
        <begin position="512"/>
        <end position="526"/>
    </location>
</feature>
<feature type="compositionally biased region" description="Polar residues" evidence="4">
    <location>
        <begin position="370"/>
        <end position="387"/>
    </location>
</feature>
<feature type="region of interest" description="Disordered" evidence="4">
    <location>
        <begin position="97"/>
        <end position="193"/>
    </location>
</feature>
<dbReference type="SUPFAM" id="SSF46785">
    <property type="entry name" value="Winged helix' DNA-binding domain"/>
    <property type="match status" value="1"/>
</dbReference>
<dbReference type="Proteomes" id="UP000031036">
    <property type="component" value="Unassembled WGS sequence"/>
</dbReference>
<dbReference type="Pfam" id="PF21071">
    <property type="entry name" value="LARP1_HEAT"/>
    <property type="match status" value="1"/>
</dbReference>
<feature type="compositionally biased region" description="Basic and acidic residues" evidence="4">
    <location>
        <begin position="637"/>
        <end position="648"/>
    </location>
</feature>
<feature type="domain" description="HTH La-type RNA-binding" evidence="5">
    <location>
        <begin position="429"/>
        <end position="521"/>
    </location>
</feature>
<feature type="region of interest" description="Disordered" evidence="4">
    <location>
        <begin position="367"/>
        <end position="393"/>
    </location>
</feature>
<evidence type="ECO:0000256" key="1">
    <source>
        <dbReference type="ARBA" id="ARBA00022884"/>
    </source>
</evidence>
<proteinExistence type="predicted"/>
<dbReference type="OMA" id="YMTLMEA"/>
<dbReference type="AlphaFoldDB" id="A0A0B2VFQ8"/>
<protein>
    <recommendedName>
        <fullName evidence="2">La-related protein 1</fullName>
    </recommendedName>
</protein>
<feature type="region of interest" description="Disordered" evidence="4">
    <location>
        <begin position="240"/>
        <end position="278"/>
    </location>
</feature>
<feature type="compositionally biased region" description="Low complexity" evidence="4">
    <location>
        <begin position="1135"/>
        <end position="1144"/>
    </location>
</feature>
<feature type="compositionally biased region" description="Low complexity" evidence="4">
    <location>
        <begin position="105"/>
        <end position="127"/>
    </location>
</feature>
<feature type="region of interest" description="Disordered" evidence="4">
    <location>
        <begin position="500"/>
        <end position="793"/>
    </location>
</feature>
<sequence length="1154" mass="126323">MRENRFSVIDASASCAVSPETAEKSAYGGNVEPASNCLMIAAPSGYLDTVTNGFYYLMDGNQGWKKKVNNLDSEFSGTHHHYHNVAVGQTYVQKPHLPSVASTGNQQQRSRSQKSSMSTNQGSSSRSGGKREESSVTAGAAGSSSNGGSQQQQQQTQQQWASTSSAQQNGAPRISRPYFTQAQTGYMGRGPITGGGRMSGVDYWHKNGGSAADAVKRQYQQHDRNGDEQHADKTKAYYQRNDRWQSRGSHPQAPPKLTPAQRRARGPLPDWEGDGGEEDNFDYMDLMETQYSQYYAMSAVPPFDPTATGMDAALAAAIPGLMLQQQQMAALAFRQPPIAAVLNPHLLSHPPPNVAAAVGGAAAESRPDSAASSLTSNTVPATPTALLSPSGAASVAGKPDLTSIGGPPGPAGLAGTPFAIYPPTAAFLPVNDDTLKDYVRKQIEYYFSSDNLQKDFFLRRKMDKDGFLPLSLIAGFPRVRSLTQDLELIADGLRASEKVEISDDGRKIRPRSNPQQWPLSPATQTSEPEDVSVQRLSVTTSPVSGDDSSPTPSTAETRKGDSEKAREKERDAASSAACAHQSEPLPLRKGGPDEAGKKPASESVHHPVLKVDDSAANKQVNIKKDEGANESPTKTTKKPELVVKKEEPVASESTVAPTEEQGVEDWQEVKSRKQKKGRHAPASKPPVTHQQQQQAQQPAAAPAVPTARQTADLDFQFDEEIGGEAEIPHRKDKKGGGGGCGIAERSITMSSDESSDELSDANVKKLIIVTQTPPPPTKRQYDRTGDYTTRAKMNQRLNEEVELGLRRYEYELWSHKEAEHTTSVKKVDTVSAEEFRQLKGGESTSKEPSQEPPPKVIPTPNEVPAISSVWTQKARERAAAAAAMTPKSPLAKRESARGKMVPRFYPVTKQNSLPDSSSPRKQKTRHSKNPPIETSIGWVLGTRDSTDSANLQAVPGPSIPLPQHPSITLLRENGFEQQVYTKWRTSCLKQRQHLGFGTVEMNAFFRFLSFFLRDNFNRKMYDEFKQLAVEDAQAGYRYGLECLFRFYSYGLERKFRPEIYLDFQKETIADVQRGELYGLEKFWAFLKYYRHSRRLEVDPFLKEQLAKYKKLDDFAVDPADAAKRELAIDEKKSTVGSSANAGTAVGVGAGGGKR</sequence>
<dbReference type="EMBL" id="JPKZ01001751">
    <property type="protein sequence ID" value="KHN80274.1"/>
    <property type="molecule type" value="Genomic_DNA"/>
</dbReference>
<dbReference type="GO" id="GO:0000339">
    <property type="term" value="F:RNA cap binding"/>
    <property type="evidence" value="ECO:0007669"/>
    <property type="project" value="InterPro"/>
</dbReference>
<evidence type="ECO:0000256" key="3">
    <source>
        <dbReference type="PROSITE-ProRule" id="PRU00332"/>
    </source>
</evidence>
<dbReference type="InterPro" id="IPR036390">
    <property type="entry name" value="WH_DNA-bd_sf"/>
</dbReference>
<feature type="region of interest" description="Disordered" evidence="4">
    <location>
        <begin position="881"/>
        <end position="937"/>
    </location>
</feature>
<dbReference type="GO" id="GO:0048255">
    <property type="term" value="P:mRNA stabilization"/>
    <property type="evidence" value="ECO:0007669"/>
    <property type="project" value="InterPro"/>
</dbReference>
<feature type="compositionally biased region" description="Basic and acidic residues" evidence="4">
    <location>
        <begin position="556"/>
        <end position="572"/>
    </location>
</feature>
<feature type="compositionally biased region" description="Basic residues" evidence="4">
    <location>
        <begin position="672"/>
        <end position="681"/>
    </location>
</feature>
<dbReference type="Pfam" id="PF05383">
    <property type="entry name" value="La"/>
    <property type="match status" value="1"/>
</dbReference>
<dbReference type="OrthoDB" id="340227at2759"/>
<evidence type="ECO:0000256" key="2">
    <source>
        <dbReference type="ARBA" id="ARBA00072183"/>
    </source>
</evidence>
<reference evidence="6 7" key="1">
    <citation type="submission" date="2014-11" db="EMBL/GenBank/DDBJ databases">
        <title>Genetic blueprint of the zoonotic pathogen Toxocara canis.</title>
        <authorList>
            <person name="Zhu X.-Q."/>
            <person name="Korhonen P.K."/>
            <person name="Cai H."/>
            <person name="Young N.D."/>
            <person name="Nejsum P."/>
            <person name="von Samson-Himmelstjerna G."/>
            <person name="Boag P.R."/>
            <person name="Tan P."/>
            <person name="Li Q."/>
            <person name="Min J."/>
            <person name="Yang Y."/>
            <person name="Wang X."/>
            <person name="Fang X."/>
            <person name="Hall R.S."/>
            <person name="Hofmann A."/>
            <person name="Sternberg P.W."/>
            <person name="Jex A.R."/>
            <person name="Gasser R.B."/>
        </authorList>
    </citation>
    <scope>NUCLEOTIDE SEQUENCE [LARGE SCALE GENOMIC DNA]</scope>
    <source>
        <strain evidence="6">PN_DK_2014</strain>
    </source>
</reference>
<dbReference type="Gene3D" id="1.10.10.10">
    <property type="entry name" value="Winged helix-like DNA-binding domain superfamily/Winged helix DNA-binding domain"/>
    <property type="match status" value="1"/>
</dbReference>
<organism evidence="6 7">
    <name type="scientific">Toxocara canis</name>
    <name type="common">Canine roundworm</name>
    <dbReference type="NCBI Taxonomy" id="6265"/>
    <lineage>
        <taxon>Eukaryota</taxon>
        <taxon>Metazoa</taxon>
        <taxon>Ecdysozoa</taxon>
        <taxon>Nematoda</taxon>
        <taxon>Chromadorea</taxon>
        <taxon>Rhabditida</taxon>
        <taxon>Spirurina</taxon>
        <taxon>Ascaridomorpha</taxon>
        <taxon>Ascaridoidea</taxon>
        <taxon>Toxocaridae</taxon>
        <taxon>Toxocara</taxon>
    </lineage>
</organism>
<dbReference type="PANTHER" id="PTHR22792:SF132">
    <property type="entry name" value="LA-RELATED PROTEIN 1"/>
    <property type="match status" value="1"/>
</dbReference>
<evidence type="ECO:0000256" key="4">
    <source>
        <dbReference type="SAM" id="MobiDB-lite"/>
    </source>
</evidence>
<comment type="caution">
    <text evidence="6">The sequence shown here is derived from an EMBL/GenBank/DDBJ whole genome shotgun (WGS) entry which is preliminary data.</text>
</comment>
<dbReference type="InterPro" id="IPR045180">
    <property type="entry name" value="La_dom_prot"/>
</dbReference>
<feature type="compositionally biased region" description="Basic and acidic residues" evidence="4">
    <location>
        <begin position="814"/>
        <end position="849"/>
    </location>
</feature>
<feature type="compositionally biased region" description="Polar residues" evidence="4">
    <location>
        <begin position="534"/>
        <end position="555"/>
    </location>
</feature>
<dbReference type="GO" id="GO:0008187">
    <property type="term" value="F:poly-pyrimidine tract binding"/>
    <property type="evidence" value="ECO:0007669"/>
    <property type="project" value="UniProtKB-ARBA"/>
</dbReference>